<evidence type="ECO:0000313" key="3">
    <source>
        <dbReference type="Proteomes" id="UP000321797"/>
    </source>
</evidence>
<dbReference type="Pfam" id="PF12323">
    <property type="entry name" value="HTH_OrfB_IS605"/>
    <property type="match status" value="1"/>
</dbReference>
<organism evidence="2 3">
    <name type="scientific">Mycolicibacter arupensis</name>
    <dbReference type="NCBI Taxonomy" id="342002"/>
    <lineage>
        <taxon>Bacteria</taxon>
        <taxon>Bacillati</taxon>
        <taxon>Actinomycetota</taxon>
        <taxon>Actinomycetes</taxon>
        <taxon>Mycobacteriales</taxon>
        <taxon>Mycobacteriaceae</taxon>
        <taxon>Mycolicibacter</taxon>
    </lineage>
</organism>
<protein>
    <recommendedName>
        <fullName evidence="1">Transposase putative helix-turn-helix domain-containing protein</fullName>
    </recommendedName>
</protein>
<sequence>MPRVMLWCMETGGVQMREYRLALDPTAGQLDALHRHAGTARWAFNHALSAKHLAHQQRSATIRELVDAGTDLEQARKQIMIKVPGKGAI</sequence>
<name>A0A5C7XI33_9MYCO</name>
<evidence type="ECO:0000259" key="1">
    <source>
        <dbReference type="Pfam" id="PF12323"/>
    </source>
</evidence>
<accession>A0A5C7XI33</accession>
<reference evidence="2 3" key="1">
    <citation type="submission" date="2018-09" db="EMBL/GenBank/DDBJ databases">
        <title>Metagenome Assembled Genomes from an Advanced Water Purification Facility.</title>
        <authorList>
            <person name="Stamps B.W."/>
            <person name="Spear J.R."/>
        </authorList>
    </citation>
    <scope>NUCLEOTIDE SEQUENCE [LARGE SCALE GENOMIC DNA]</scope>
    <source>
        <strain evidence="2">Bin_29_2</strain>
    </source>
</reference>
<dbReference type="AlphaFoldDB" id="A0A5C7XI33"/>
<comment type="caution">
    <text evidence="2">The sequence shown here is derived from an EMBL/GenBank/DDBJ whole genome shotgun (WGS) entry which is preliminary data.</text>
</comment>
<gene>
    <name evidence="2" type="ORF">E6Q54_22980</name>
</gene>
<dbReference type="Proteomes" id="UP000321797">
    <property type="component" value="Unassembled WGS sequence"/>
</dbReference>
<dbReference type="EMBL" id="SSGD01000174">
    <property type="protein sequence ID" value="TXI49058.1"/>
    <property type="molecule type" value="Genomic_DNA"/>
</dbReference>
<evidence type="ECO:0000313" key="2">
    <source>
        <dbReference type="EMBL" id="TXI49058.1"/>
    </source>
</evidence>
<dbReference type="InterPro" id="IPR021027">
    <property type="entry name" value="Transposase_put_HTH"/>
</dbReference>
<proteinExistence type="predicted"/>
<feature type="domain" description="Transposase putative helix-turn-helix" evidence="1">
    <location>
        <begin position="17"/>
        <end position="58"/>
    </location>
</feature>